<keyword evidence="5" id="KW-0812">Transmembrane</keyword>
<dbReference type="InterPro" id="IPR029151">
    <property type="entry name" value="Sensor-like_sf"/>
</dbReference>
<dbReference type="Pfam" id="PF14827">
    <property type="entry name" value="dCache_3"/>
    <property type="match status" value="1"/>
</dbReference>
<dbReference type="InterPro" id="IPR029150">
    <property type="entry name" value="dCache_3"/>
</dbReference>
<dbReference type="GO" id="GO:0004888">
    <property type="term" value="F:transmembrane signaling receptor activity"/>
    <property type="evidence" value="ECO:0007669"/>
    <property type="project" value="TreeGrafter"/>
</dbReference>
<dbReference type="Pfam" id="PF13682">
    <property type="entry name" value="CZB"/>
    <property type="match status" value="1"/>
</dbReference>
<evidence type="ECO:0000259" key="7">
    <source>
        <dbReference type="PROSITE" id="PS50885"/>
    </source>
</evidence>
<organism evidence="8 9">
    <name type="scientific">Arcobacter arenosus</name>
    <dbReference type="NCBI Taxonomy" id="2576037"/>
    <lineage>
        <taxon>Bacteria</taxon>
        <taxon>Pseudomonadati</taxon>
        <taxon>Campylobacterota</taxon>
        <taxon>Epsilonproteobacteria</taxon>
        <taxon>Campylobacterales</taxon>
        <taxon>Arcobacteraceae</taxon>
        <taxon>Arcobacter</taxon>
    </lineage>
</organism>
<keyword evidence="5" id="KW-1133">Transmembrane helix</keyword>
<evidence type="ECO:0000256" key="5">
    <source>
        <dbReference type="SAM" id="Phobius"/>
    </source>
</evidence>
<evidence type="ECO:0000256" key="2">
    <source>
        <dbReference type="ARBA" id="ARBA00029447"/>
    </source>
</evidence>
<dbReference type="Gene3D" id="1.20.120.30">
    <property type="entry name" value="Aspartate receptor, ligand-binding domain"/>
    <property type="match status" value="1"/>
</dbReference>
<dbReference type="Proteomes" id="UP000308901">
    <property type="component" value="Unassembled WGS sequence"/>
</dbReference>
<dbReference type="GO" id="GO:0006935">
    <property type="term" value="P:chemotaxis"/>
    <property type="evidence" value="ECO:0007669"/>
    <property type="project" value="UniProtKB-KW"/>
</dbReference>
<proteinExistence type="inferred from homology"/>
<dbReference type="OrthoDB" id="9765597at2"/>
<dbReference type="PANTHER" id="PTHR43531">
    <property type="entry name" value="PROTEIN ICFG"/>
    <property type="match status" value="1"/>
</dbReference>
<evidence type="ECO:0000313" key="9">
    <source>
        <dbReference type="Proteomes" id="UP000308901"/>
    </source>
</evidence>
<evidence type="ECO:0000256" key="1">
    <source>
        <dbReference type="ARBA" id="ARBA00022500"/>
    </source>
</evidence>
<reference evidence="8 9" key="1">
    <citation type="submission" date="2019-05" db="EMBL/GenBank/DDBJ databases">
        <title>Arcobacter sp. nov., isolated from sea sediment.</title>
        <authorList>
            <person name="Kim W."/>
        </authorList>
    </citation>
    <scope>NUCLEOTIDE SEQUENCE [LARGE SCALE GENOMIC DNA]</scope>
    <source>
        <strain evidence="8 9">CAU 1517</strain>
    </source>
</reference>
<dbReference type="GO" id="GO:0007165">
    <property type="term" value="P:signal transduction"/>
    <property type="evidence" value="ECO:0007669"/>
    <property type="project" value="UniProtKB-KW"/>
</dbReference>
<protein>
    <submittedName>
        <fullName evidence="8">Chemotaxis protein</fullName>
    </submittedName>
</protein>
<comment type="similarity">
    <text evidence="2">Belongs to the methyl-accepting chemotaxis (MCP) protein family.</text>
</comment>
<dbReference type="EMBL" id="VANU01000001">
    <property type="protein sequence ID" value="TLP40903.1"/>
    <property type="molecule type" value="Genomic_DNA"/>
</dbReference>
<evidence type="ECO:0000313" key="8">
    <source>
        <dbReference type="EMBL" id="TLP40903.1"/>
    </source>
</evidence>
<evidence type="ECO:0000256" key="3">
    <source>
        <dbReference type="PROSITE-ProRule" id="PRU00284"/>
    </source>
</evidence>
<feature type="region of interest" description="Disordered" evidence="4">
    <location>
        <begin position="849"/>
        <end position="893"/>
    </location>
</feature>
<dbReference type="InterPro" id="IPR025991">
    <property type="entry name" value="Chemoreceptor_zinc-bind_dom"/>
</dbReference>
<gene>
    <name evidence="8" type="ORF">FDK22_02470</name>
</gene>
<dbReference type="InterPro" id="IPR003660">
    <property type="entry name" value="HAMP_dom"/>
</dbReference>
<keyword evidence="9" id="KW-1185">Reference proteome</keyword>
<keyword evidence="1" id="KW-0145">Chemotaxis</keyword>
<dbReference type="InterPro" id="IPR051310">
    <property type="entry name" value="MCP_chemotaxis"/>
</dbReference>
<keyword evidence="5" id="KW-0472">Membrane</keyword>
<dbReference type="PROSITE" id="PS50111">
    <property type="entry name" value="CHEMOTAXIS_TRANSDUC_2"/>
    <property type="match status" value="1"/>
</dbReference>
<dbReference type="Gene3D" id="1.10.287.950">
    <property type="entry name" value="Methyl-accepting chemotaxis protein"/>
    <property type="match status" value="1"/>
</dbReference>
<dbReference type="SUPFAM" id="SSF58104">
    <property type="entry name" value="Methyl-accepting chemotaxis protein (MCP) signaling domain"/>
    <property type="match status" value="1"/>
</dbReference>
<evidence type="ECO:0000256" key="4">
    <source>
        <dbReference type="SAM" id="MobiDB-lite"/>
    </source>
</evidence>
<dbReference type="PROSITE" id="PS50885">
    <property type="entry name" value="HAMP"/>
    <property type="match status" value="1"/>
</dbReference>
<dbReference type="PANTHER" id="PTHR43531:SF11">
    <property type="entry name" value="METHYL-ACCEPTING CHEMOTAXIS PROTEIN 3"/>
    <property type="match status" value="1"/>
</dbReference>
<name>A0A5R8Y5G1_9BACT</name>
<dbReference type="GO" id="GO:0005886">
    <property type="term" value="C:plasma membrane"/>
    <property type="evidence" value="ECO:0007669"/>
    <property type="project" value="TreeGrafter"/>
</dbReference>
<evidence type="ECO:0000259" key="6">
    <source>
        <dbReference type="PROSITE" id="PS50111"/>
    </source>
</evidence>
<comment type="caution">
    <text evidence="8">The sequence shown here is derived from an EMBL/GenBank/DDBJ whole genome shotgun (WGS) entry which is preliminary data.</text>
</comment>
<dbReference type="CDD" id="cd11386">
    <property type="entry name" value="MCP_signal"/>
    <property type="match status" value="1"/>
</dbReference>
<feature type="transmembrane region" description="Helical" evidence="5">
    <location>
        <begin position="292"/>
        <end position="314"/>
    </location>
</feature>
<dbReference type="SMART" id="SM00283">
    <property type="entry name" value="MA"/>
    <property type="match status" value="1"/>
</dbReference>
<keyword evidence="3" id="KW-0807">Transducer</keyword>
<dbReference type="SUPFAM" id="SSF103190">
    <property type="entry name" value="Sensory domain-like"/>
    <property type="match status" value="1"/>
</dbReference>
<dbReference type="AlphaFoldDB" id="A0A5R8Y5G1"/>
<feature type="domain" description="HAMP" evidence="7">
    <location>
        <begin position="318"/>
        <end position="372"/>
    </location>
</feature>
<accession>A0A5R8Y5G1</accession>
<feature type="domain" description="Methyl-accepting transducer" evidence="6">
    <location>
        <begin position="475"/>
        <end position="704"/>
    </location>
</feature>
<dbReference type="Pfam" id="PF00015">
    <property type="entry name" value="MCPsignal"/>
    <property type="match status" value="1"/>
</dbReference>
<dbReference type="InterPro" id="IPR004089">
    <property type="entry name" value="MCPsignal_dom"/>
</dbReference>
<sequence length="893" mass="99844">MNNLTIGKKIGFVVTIVSVVALIIGVVVLQYQKSHLKDEVYERDAVSLKHMSEDNIYAKFGVGISNAVSIANDGMLKKSLKENDREIAIKALSKLSESMKDSTEFKNIKVHIHTKDNKSFLRAWKPDKFGDDLSSFRHSVVKVNETKKAVNTFELGKAGLSIRSVMPIMDEGTHLGSLEFIQGLNSVAKIFNKQEKGFLLLMDKRKSSVKLFNEELIYKTNYIISQKFLNEDFFNDAKNINLDELLKNKIYLTDKYLYTYEVIKDFRGEELGIVILADTMKHVNSAVEDAEIIINTALILIVVLLVFILIFITLSIRKIVITPLTDLKNGIDKLTKNSNSSSMKITKKSDDELGDVVDSFNNYLQFIEDGIKQDGVVINEAIDIIEKTKNGFYSYNIKEKANSPQVEEFKNKVNEMLDITKDNLSMVTKALIEFGNARYDYTIDAKSSGNIGSLIKGTNSLGSSVSEILCMIDNTSKRVSNNAEELAATSEQLSASSTQQAASLEETAAAVEEITSTITQTDEKTKKMLEISSELSNTSIKDNELAHKTGTSMEEINKATNDIVDAITIIDQIAFQTNILSLNAAVEAATAGEAGKGFAVVAQEVRNLAARSAEAAKEIKNIVTYAQEKTKEGKETADVMVESFKLLNTRVQEVTSLVSEVSTASEEQKQGMIQINDAVNQLDKATQENANASETVSSKAMALSELSAQLVAIINRTSFDKSKSSGVCDVNLVFDTTKLKLDHVNFKETNFVQLGNGKNWTVKNHHECDLGKWIEAHKNESFTRNSDWQEFLKAHEEVHSNVQEYINVDSVNKRDERLPSIAKHIEESTTKVFDYIDKIKAHKCEEMKLEKEHEVSTKEKKELKKSTPIVKKEYSKPRDIKAQNSNDDEWESF</sequence>
<dbReference type="Gene3D" id="6.10.340.10">
    <property type="match status" value="1"/>
</dbReference>
<dbReference type="RefSeq" id="WP_138151305.1">
    <property type="nucleotide sequence ID" value="NZ_VANU01000001.1"/>
</dbReference>
<feature type="compositionally biased region" description="Basic and acidic residues" evidence="4">
    <location>
        <begin position="849"/>
        <end position="881"/>
    </location>
</feature>
<dbReference type="Gene3D" id="3.30.450.20">
    <property type="entry name" value="PAS domain"/>
    <property type="match status" value="1"/>
</dbReference>
<feature type="transmembrane region" description="Helical" evidence="5">
    <location>
        <begin position="12"/>
        <end position="31"/>
    </location>
</feature>